<dbReference type="PANTHER" id="PTHR43982:SF6">
    <property type="entry name" value="UBIQUITIN CARBOXYL-TERMINAL HYDROLASE 2-RELATED"/>
    <property type="match status" value="1"/>
</dbReference>
<sequence>MDLARTTELSIDEAMSAFDTIHWESPTQHPGDVAHQFYTKLAWTIEETLQEQAGYEIPEDRLLHFRYGLSEAEPPTGPLDRRWDMSVVKVAVRGTPNANDLLSCLSLELSPIGDNPSRQQVIFEPSDVVAFQLLRDTVVPGGLRNERRTFSFPTSVYLDQFLQENSKLANDKRNLQRELYAKVDQLKERKGQLRWHEGRDVMRDLRSSIHYYENIADHNDEEARKIHIQDMATKLHDVLIQIEKETQAIDAEIKKQEDAAANVYDGTELRNYRYDLRVVLVHDGLYGRSHVYSYVKQNDKWWKVVDYSVTEVPESTVLTDATGLHLNAGPFFLIYSRAISEEEEAARPNWPENVKNSVKHNNKSFFMSLPPEVAMTVEDPNSPPTSPMDQPMDLLAEQAVTEPMDLSN</sequence>
<keyword evidence="4" id="KW-0833">Ubl conjugation pathway</keyword>
<keyword evidence="10" id="KW-1185">Reference proteome</keyword>
<dbReference type="GO" id="GO:0016579">
    <property type="term" value="P:protein deubiquitination"/>
    <property type="evidence" value="ECO:0007669"/>
    <property type="project" value="InterPro"/>
</dbReference>
<dbReference type="GO" id="GO:0070628">
    <property type="term" value="F:proteasome binding"/>
    <property type="evidence" value="ECO:0007669"/>
    <property type="project" value="TreeGrafter"/>
</dbReference>
<evidence type="ECO:0000256" key="3">
    <source>
        <dbReference type="ARBA" id="ARBA00022670"/>
    </source>
</evidence>
<dbReference type="EC" id="3.4.19.12" evidence="2"/>
<keyword evidence="7" id="KW-0175">Coiled coil</keyword>
<dbReference type="GO" id="GO:0061136">
    <property type="term" value="P:regulation of proteasomal protein catabolic process"/>
    <property type="evidence" value="ECO:0007669"/>
    <property type="project" value="TreeGrafter"/>
</dbReference>
<dbReference type="AlphaFoldDB" id="A0AAW0FWB9"/>
<comment type="catalytic activity">
    <reaction evidence="1">
        <text>Thiol-dependent hydrolysis of ester, thioester, amide, peptide and isopeptide bonds formed by the C-terminal Gly of ubiquitin (a 76-residue protein attached to proteins as an intracellular targeting signal).</text>
        <dbReference type="EC" id="3.4.19.12"/>
    </reaction>
</comment>
<evidence type="ECO:0000313" key="10">
    <source>
        <dbReference type="Proteomes" id="UP001385951"/>
    </source>
</evidence>
<dbReference type="InterPro" id="IPR001394">
    <property type="entry name" value="Peptidase_C19_UCH"/>
</dbReference>
<keyword evidence="6" id="KW-0788">Thiol protease</keyword>
<gene>
    <name evidence="9" type="ORF">QCA50_013465</name>
</gene>
<protein>
    <recommendedName>
        <fullName evidence="2">ubiquitinyl hydrolase 1</fullName>
        <ecNumber evidence="2">3.4.19.12</ecNumber>
    </recommendedName>
</protein>
<dbReference type="GO" id="GO:0043161">
    <property type="term" value="P:proteasome-mediated ubiquitin-dependent protein catabolic process"/>
    <property type="evidence" value="ECO:0007669"/>
    <property type="project" value="InterPro"/>
</dbReference>
<dbReference type="Proteomes" id="UP001385951">
    <property type="component" value="Unassembled WGS sequence"/>
</dbReference>
<evidence type="ECO:0000259" key="8">
    <source>
        <dbReference type="Pfam" id="PF00443"/>
    </source>
</evidence>
<accession>A0AAW0FWB9</accession>
<evidence type="ECO:0000256" key="7">
    <source>
        <dbReference type="SAM" id="Coils"/>
    </source>
</evidence>
<keyword evidence="3" id="KW-0645">Protease</keyword>
<evidence type="ECO:0000313" key="9">
    <source>
        <dbReference type="EMBL" id="KAK7683627.1"/>
    </source>
</evidence>
<proteinExistence type="predicted"/>
<dbReference type="Pfam" id="PF00443">
    <property type="entry name" value="UCH"/>
    <property type="match status" value="1"/>
</dbReference>
<organism evidence="9 10">
    <name type="scientific">Cerrena zonata</name>
    <dbReference type="NCBI Taxonomy" id="2478898"/>
    <lineage>
        <taxon>Eukaryota</taxon>
        <taxon>Fungi</taxon>
        <taxon>Dikarya</taxon>
        <taxon>Basidiomycota</taxon>
        <taxon>Agaricomycotina</taxon>
        <taxon>Agaricomycetes</taxon>
        <taxon>Polyporales</taxon>
        <taxon>Cerrenaceae</taxon>
        <taxon>Cerrena</taxon>
    </lineage>
</organism>
<evidence type="ECO:0000256" key="5">
    <source>
        <dbReference type="ARBA" id="ARBA00022801"/>
    </source>
</evidence>
<feature type="domain" description="Peptidase C19 ubiquitin carboxyl-terminal hydrolase" evidence="8">
    <location>
        <begin position="149"/>
        <end position="319"/>
    </location>
</feature>
<keyword evidence="5" id="KW-0378">Hydrolase</keyword>
<dbReference type="GO" id="GO:0004843">
    <property type="term" value="F:cysteine-type deubiquitinase activity"/>
    <property type="evidence" value="ECO:0007669"/>
    <property type="project" value="UniProtKB-EC"/>
</dbReference>
<dbReference type="InterPro" id="IPR044635">
    <property type="entry name" value="UBP14-like"/>
</dbReference>
<comment type="caution">
    <text evidence="9">The sequence shown here is derived from an EMBL/GenBank/DDBJ whole genome shotgun (WGS) entry which is preliminary data.</text>
</comment>
<name>A0AAW0FWB9_9APHY</name>
<dbReference type="InterPro" id="IPR038765">
    <property type="entry name" value="Papain-like_cys_pep_sf"/>
</dbReference>
<dbReference type="SUPFAM" id="SSF54001">
    <property type="entry name" value="Cysteine proteinases"/>
    <property type="match status" value="1"/>
</dbReference>
<reference evidence="9 10" key="1">
    <citation type="submission" date="2022-09" db="EMBL/GenBank/DDBJ databases">
        <authorList>
            <person name="Palmer J.M."/>
        </authorList>
    </citation>
    <scope>NUCLEOTIDE SEQUENCE [LARGE SCALE GENOMIC DNA]</scope>
    <source>
        <strain evidence="9 10">DSM 7382</strain>
    </source>
</reference>
<evidence type="ECO:0000256" key="2">
    <source>
        <dbReference type="ARBA" id="ARBA00012759"/>
    </source>
</evidence>
<feature type="coiled-coil region" evidence="7">
    <location>
        <begin position="158"/>
        <end position="189"/>
    </location>
</feature>
<evidence type="ECO:0000256" key="4">
    <source>
        <dbReference type="ARBA" id="ARBA00022786"/>
    </source>
</evidence>
<dbReference type="EMBL" id="JASBNA010000030">
    <property type="protein sequence ID" value="KAK7683627.1"/>
    <property type="molecule type" value="Genomic_DNA"/>
</dbReference>
<evidence type="ECO:0000256" key="6">
    <source>
        <dbReference type="ARBA" id="ARBA00022807"/>
    </source>
</evidence>
<dbReference type="PANTHER" id="PTHR43982">
    <property type="entry name" value="UBIQUITIN CARBOXYL-TERMINAL HYDROLASE"/>
    <property type="match status" value="1"/>
</dbReference>
<dbReference type="Gene3D" id="3.90.70.10">
    <property type="entry name" value="Cysteine proteinases"/>
    <property type="match status" value="1"/>
</dbReference>
<evidence type="ECO:0000256" key="1">
    <source>
        <dbReference type="ARBA" id="ARBA00000707"/>
    </source>
</evidence>